<accession>A0A9D4FMS1</accession>
<reference evidence="1" key="1">
    <citation type="journal article" date="2019" name="bioRxiv">
        <title>The Genome of the Zebra Mussel, Dreissena polymorpha: A Resource for Invasive Species Research.</title>
        <authorList>
            <person name="McCartney M.A."/>
            <person name="Auch B."/>
            <person name="Kono T."/>
            <person name="Mallez S."/>
            <person name="Zhang Y."/>
            <person name="Obille A."/>
            <person name="Becker A."/>
            <person name="Abrahante J.E."/>
            <person name="Garbe J."/>
            <person name="Badalamenti J.P."/>
            <person name="Herman A."/>
            <person name="Mangelson H."/>
            <person name="Liachko I."/>
            <person name="Sullivan S."/>
            <person name="Sone E.D."/>
            <person name="Koren S."/>
            <person name="Silverstein K.A.T."/>
            <person name="Beckman K.B."/>
            <person name="Gohl D.M."/>
        </authorList>
    </citation>
    <scope>NUCLEOTIDE SEQUENCE</scope>
    <source>
        <strain evidence="1">Duluth1</strain>
        <tissue evidence="1">Whole animal</tissue>
    </source>
</reference>
<evidence type="ECO:0000313" key="1">
    <source>
        <dbReference type="EMBL" id="KAH3798692.1"/>
    </source>
</evidence>
<reference evidence="1" key="2">
    <citation type="submission" date="2020-11" db="EMBL/GenBank/DDBJ databases">
        <authorList>
            <person name="McCartney M.A."/>
            <person name="Auch B."/>
            <person name="Kono T."/>
            <person name="Mallez S."/>
            <person name="Becker A."/>
            <person name="Gohl D.M."/>
            <person name="Silverstein K.A.T."/>
            <person name="Koren S."/>
            <person name="Bechman K.B."/>
            <person name="Herman A."/>
            <person name="Abrahante J.E."/>
            <person name="Garbe J."/>
        </authorList>
    </citation>
    <scope>NUCLEOTIDE SEQUENCE</scope>
    <source>
        <strain evidence="1">Duluth1</strain>
        <tissue evidence="1">Whole animal</tissue>
    </source>
</reference>
<comment type="caution">
    <text evidence="1">The sequence shown here is derived from an EMBL/GenBank/DDBJ whole genome shotgun (WGS) entry which is preliminary data.</text>
</comment>
<dbReference type="EMBL" id="JAIWYP010000007">
    <property type="protein sequence ID" value="KAH3798692.1"/>
    <property type="molecule type" value="Genomic_DNA"/>
</dbReference>
<evidence type="ECO:0000313" key="2">
    <source>
        <dbReference type="Proteomes" id="UP000828390"/>
    </source>
</evidence>
<keyword evidence="2" id="KW-1185">Reference proteome</keyword>
<sequence>MCSITTYCPLCDSSSEHRIDSIAETGFPGTYWANQDDAIILNLQTRIRFNRLNLLDKLLYKLDITNVNAFIGYIELLLNTSLYL</sequence>
<name>A0A9D4FMS1_DREPO</name>
<dbReference type="Proteomes" id="UP000828390">
    <property type="component" value="Unassembled WGS sequence"/>
</dbReference>
<proteinExistence type="predicted"/>
<dbReference type="AlphaFoldDB" id="A0A9D4FMS1"/>
<protein>
    <submittedName>
        <fullName evidence="1">Uncharacterized protein</fullName>
    </submittedName>
</protein>
<gene>
    <name evidence="1" type="ORF">DPMN_152294</name>
</gene>
<organism evidence="1 2">
    <name type="scientific">Dreissena polymorpha</name>
    <name type="common">Zebra mussel</name>
    <name type="synonym">Mytilus polymorpha</name>
    <dbReference type="NCBI Taxonomy" id="45954"/>
    <lineage>
        <taxon>Eukaryota</taxon>
        <taxon>Metazoa</taxon>
        <taxon>Spiralia</taxon>
        <taxon>Lophotrochozoa</taxon>
        <taxon>Mollusca</taxon>
        <taxon>Bivalvia</taxon>
        <taxon>Autobranchia</taxon>
        <taxon>Heteroconchia</taxon>
        <taxon>Euheterodonta</taxon>
        <taxon>Imparidentia</taxon>
        <taxon>Neoheterodontei</taxon>
        <taxon>Myida</taxon>
        <taxon>Dreissenoidea</taxon>
        <taxon>Dreissenidae</taxon>
        <taxon>Dreissena</taxon>
    </lineage>
</organism>